<proteinExistence type="predicted"/>
<keyword evidence="2" id="KW-1185">Reference proteome</keyword>
<dbReference type="OrthoDB" id="2680024at2"/>
<dbReference type="AlphaFoldDB" id="A0A4S4BQC0"/>
<dbReference type="EMBL" id="SSNT01000021">
    <property type="protein sequence ID" value="THF76299.1"/>
    <property type="molecule type" value="Genomic_DNA"/>
</dbReference>
<evidence type="ECO:0000313" key="2">
    <source>
        <dbReference type="Proteomes" id="UP000310334"/>
    </source>
</evidence>
<sequence length="91" mass="10615">MDVFFAYLLIATSTPLFLWKERRTLAIMHIPVVIAMWAVFISNMNADFGIVGDTIFILAFVLNVFIAHMTVFHLFVVPFFKMLKNQKKVFR</sequence>
<comment type="caution">
    <text evidence="1">The sequence shown here is derived from an EMBL/GenBank/DDBJ whole genome shotgun (WGS) entry which is preliminary data.</text>
</comment>
<dbReference type="InterPro" id="IPR020185">
    <property type="entry name" value="Spore_morphogenesis_YwcE"/>
</dbReference>
<organism evidence="1 2">
    <name type="scientific">Metabacillus sediminilitoris</name>
    <dbReference type="NCBI Taxonomy" id="2567941"/>
    <lineage>
        <taxon>Bacteria</taxon>
        <taxon>Bacillati</taxon>
        <taxon>Bacillota</taxon>
        <taxon>Bacilli</taxon>
        <taxon>Bacillales</taxon>
        <taxon>Bacillaceae</taxon>
        <taxon>Metabacillus</taxon>
    </lineage>
</organism>
<gene>
    <name evidence="1" type="ORF">E6W99_21685</name>
</gene>
<dbReference type="Pfam" id="PF17368">
    <property type="entry name" value="YwcE"/>
    <property type="match status" value="1"/>
</dbReference>
<protein>
    <submittedName>
        <fullName evidence="1">Spore gernimation protein</fullName>
    </submittedName>
</protein>
<dbReference type="Proteomes" id="UP000310334">
    <property type="component" value="Unassembled WGS sequence"/>
</dbReference>
<accession>A0A4S4BQC0</accession>
<reference evidence="1 2" key="1">
    <citation type="submission" date="2019-04" db="EMBL/GenBank/DDBJ databases">
        <title>Bacillus sediminilitoris sp. nov., isolated from a tidal flat sediment on the East China Sea.</title>
        <authorList>
            <person name="Wei Y."/>
            <person name="Mao H."/>
            <person name="Fang J."/>
        </authorList>
    </citation>
    <scope>NUCLEOTIDE SEQUENCE [LARGE SCALE GENOMIC DNA]</scope>
    <source>
        <strain evidence="1 2">DSL-17</strain>
    </source>
</reference>
<evidence type="ECO:0000313" key="1">
    <source>
        <dbReference type="EMBL" id="THF76299.1"/>
    </source>
</evidence>
<name>A0A4S4BQC0_9BACI</name>
<dbReference type="RefSeq" id="WP_136357760.1">
    <property type="nucleotide sequence ID" value="NZ_CP046266.1"/>
</dbReference>